<accession>A0A4V6KUS1</accession>
<dbReference type="Proteomes" id="UP000308196">
    <property type="component" value="Chromosome"/>
</dbReference>
<dbReference type="KEGG" id="stha:NCTC11429_04879"/>
<evidence type="ECO:0000313" key="2">
    <source>
        <dbReference type="EMBL" id="VTR53648.1"/>
    </source>
</evidence>
<sequence length="275" mass="30666">MVPTVQGMDQDCVNKKLIVNMMFKFFRELWSSARKGLDEAKEEMAHNAVLAAHDSAKIVDQKLLKTVPYAEQFGTALGAPFRTIVFGDWFTVFGSKNDDGTYPVHLYQFGDYPKQPEYQSEFLKLLKRDFGIEDAGSCLAVLAFYFNLLDIPASGTALKSASEQISPAMWDIRKPGADALAIAVASHLITAATDAGLLSKSAALTMLEKLSDCAGLRFNSWETYSQCFLEGENNVGLNNKIGRSYLKRYIGYLRGKVGSPWNNVRWIERPMSGYR</sequence>
<feature type="domain" description="DUF1266" evidence="1">
    <location>
        <begin position="165"/>
        <end position="266"/>
    </location>
</feature>
<organism evidence="2 3">
    <name type="scientific">Sphingobacterium thalpophilum</name>
    <dbReference type="NCBI Taxonomy" id="259"/>
    <lineage>
        <taxon>Bacteria</taxon>
        <taxon>Pseudomonadati</taxon>
        <taxon>Bacteroidota</taxon>
        <taxon>Sphingobacteriia</taxon>
        <taxon>Sphingobacteriales</taxon>
        <taxon>Sphingobacteriaceae</taxon>
        <taxon>Sphingobacterium</taxon>
    </lineage>
</organism>
<dbReference type="STRING" id="1123265.GCA_000686625_00216"/>
<proteinExistence type="predicted"/>
<dbReference type="EMBL" id="LR590484">
    <property type="protein sequence ID" value="VTR53648.1"/>
    <property type="molecule type" value="Genomic_DNA"/>
</dbReference>
<protein>
    <recommendedName>
        <fullName evidence="1">DUF1266 domain-containing protein</fullName>
    </recommendedName>
</protein>
<evidence type="ECO:0000259" key="1">
    <source>
        <dbReference type="Pfam" id="PF06889"/>
    </source>
</evidence>
<evidence type="ECO:0000313" key="3">
    <source>
        <dbReference type="Proteomes" id="UP000308196"/>
    </source>
</evidence>
<name>A0A4V6KUS1_9SPHI</name>
<gene>
    <name evidence="2" type="ORF">NCTC11429_04879</name>
</gene>
<reference evidence="2 3" key="1">
    <citation type="submission" date="2019-05" db="EMBL/GenBank/DDBJ databases">
        <authorList>
            <consortium name="Pathogen Informatics"/>
        </authorList>
    </citation>
    <scope>NUCLEOTIDE SEQUENCE [LARGE SCALE GENOMIC DNA]</scope>
    <source>
        <strain evidence="2 3">NCTC11429</strain>
    </source>
</reference>
<dbReference type="InterPro" id="IPR009677">
    <property type="entry name" value="DUF1266"/>
</dbReference>
<dbReference type="AlphaFoldDB" id="A0A4V6KUS1"/>
<dbReference type="Pfam" id="PF06889">
    <property type="entry name" value="DUF1266"/>
    <property type="match status" value="1"/>
</dbReference>